<gene>
    <name evidence="7" type="ORF">EHS15_09940</name>
</gene>
<dbReference type="PANTHER" id="PTHR24960">
    <property type="entry name" value="PHOTOSYSTEM I IRON-SULFUR CENTER-RELATED"/>
    <property type="match status" value="1"/>
</dbReference>
<reference evidence="7" key="1">
    <citation type="journal article" date="2019" name="PLoS Negl. Trop. Dis.">
        <title>Revisiting the worldwide diversity of Leptospira species in the environment.</title>
        <authorList>
            <person name="Vincent A.T."/>
            <person name="Schiettekatte O."/>
            <person name="Bourhy P."/>
            <person name="Veyrier F.J."/>
            <person name="Picardeau M."/>
        </authorList>
    </citation>
    <scope>NUCLEOTIDE SEQUENCE [LARGE SCALE GENOMIC DNA]</scope>
    <source>
        <strain evidence="7">201300427</strain>
    </source>
</reference>
<dbReference type="Proteomes" id="UP000298058">
    <property type="component" value="Unassembled WGS sequence"/>
</dbReference>
<proteinExistence type="predicted"/>
<dbReference type="InterPro" id="IPR050157">
    <property type="entry name" value="PSI_iron-sulfur_center"/>
</dbReference>
<comment type="caution">
    <text evidence="7">The sequence shown here is derived from an EMBL/GenBank/DDBJ whole genome shotgun (WGS) entry which is preliminary data.</text>
</comment>
<evidence type="ECO:0000313" key="8">
    <source>
        <dbReference type="Proteomes" id="UP000298058"/>
    </source>
</evidence>
<dbReference type="PROSITE" id="PS51379">
    <property type="entry name" value="4FE4S_FER_2"/>
    <property type="match status" value="3"/>
</dbReference>
<dbReference type="AlphaFoldDB" id="A0A4R9M1T4"/>
<feature type="domain" description="4Fe-4S ferredoxin-type" evidence="6">
    <location>
        <begin position="186"/>
        <end position="217"/>
    </location>
</feature>
<evidence type="ECO:0000256" key="3">
    <source>
        <dbReference type="ARBA" id="ARBA00023004"/>
    </source>
</evidence>
<dbReference type="Pfam" id="PF12838">
    <property type="entry name" value="Fer4_7"/>
    <property type="match status" value="1"/>
</dbReference>
<dbReference type="GO" id="GO:0046872">
    <property type="term" value="F:metal ion binding"/>
    <property type="evidence" value="ECO:0007669"/>
    <property type="project" value="UniProtKB-KW"/>
</dbReference>
<keyword evidence="4" id="KW-0411">Iron-sulfur</keyword>
<feature type="domain" description="4Fe-4S ferredoxin-type" evidence="6">
    <location>
        <begin position="72"/>
        <end position="103"/>
    </location>
</feature>
<dbReference type="OrthoDB" id="9796486at2"/>
<dbReference type="EMBL" id="RQHW01000033">
    <property type="protein sequence ID" value="TGN19229.1"/>
    <property type="molecule type" value="Genomic_DNA"/>
</dbReference>
<dbReference type="Gene3D" id="3.30.70.20">
    <property type="match status" value="2"/>
</dbReference>
<feature type="compositionally biased region" description="Basic residues" evidence="5">
    <location>
        <begin position="40"/>
        <end position="55"/>
    </location>
</feature>
<accession>A0A4R9M1T4</accession>
<protein>
    <submittedName>
        <fullName evidence="7">4Fe-4S dicluster domain-containing protein</fullName>
    </submittedName>
</protein>
<keyword evidence="2" id="KW-0479">Metal-binding</keyword>
<sequence length="223" mass="25192">MKRKDLFREGFKSVFQFAFEKTDDLTETIREVWSEEKKQEKKKKNKEKLPPKKRKAVTKRKSRLFKTLSLPPGATKDFFNLCTGCNECVFACPYTALFPVTPEKENKTFPFLDPNAKSCHLCSDWPCIAVCPENALVGYDVSETKPKFGKAKGIYDHCINQKTGNKTCEACFSACPVEKTVNFRGNLPIFSSSSCTGCGLCVEVCPSFPKAIRIDVLNHNNFD</sequence>
<dbReference type="InterPro" id="IPR017896">
    <property type="entry name" value="4Fe4S_Fe-S-bd"/>
</dbReference>
<dbReference type="CDD" id="cd16373">
    <property type="entry name" value="DMSOR_beta_like"/>
    <property type="match status" value="1"/>
</dbReference>
<feature type="region of interest" description="Disordered" evidence="5">
    <location>
        <begin position="36"/>
        <end position="55"/>
    </location>
</feature>
<feature type="domain" description="4Fe-4S ferredoxin-type" evidence="6">
    <location>
        <begin position="108"/>
        <end position="141"/>
    </location>
</feature>
<keyword evidence="1" id="KW-0004">4Fe-4S</keyword>
<dbReference type="PROSITE" id="PS00198">
    <property type="entry name" value="4FE4S_FER_1"/>
    <property type="match status" value="2"/>
</dbReference>
<evidence type="ECO:0000256" key="4">
    <source>
        <dbReference type="ARBA" id="ARBA00023014"/>
    </source>
</evidence>
<evidence type="ECO:0000313" key="7">
    <source>
        <dbReference type="EMBL" id="TGN19229.1"/>
    </source>
</evidence>
<keyword evidence="3" id="KW-0408">Iron</keyword>
<dbReference type="PANTHER" id="PTHR24960:SF79">
    <property type="entry name" value="PHOTOSYSTEM I IRON-SULFUR CENTER"/>
    <property type="match status" value="1"/>
</dbReference>
<organism evidence="7 8">
    <name type="scientific">Leptospira idonii</name>
    <dbReference type="NCBI Taxonomy" id="1193500"/>
    <lineage>
        <taxon>Bacteria</taxon>
        <taxon>Pseudomonadati</taxon>
        <taxon>Spirochaetota</taxon>
        <taxon>Spirochaetia</taxon>
        <taxon>Leptospirales</taxon>
        <taxon>Leptospiraceae</taxon>
        <taxon>Leptospira</taxon>
    </lineage>
</organism>
<evidence type="ECO:0000259" key="6">
    <source>
        <dbReference type="PROSITE" id="PS51379"/>
    </source>
</evidence>
<evidence type="ECO:0000256" key="2">
    <source>
        <dbReference type="ARBA" id="ARBA00022723"/>
    </source>
</evidence>
<dbReference type="SUPFAM" id="SSF54862">
    <property type="entry name" value="4Fe-4S ferredoxins"/>
    <property type="match status" value="1"/>
</dbReference>
<dbReference type="Pfam" id="PF00037">
    <property type="entry name" value="Fer4"/>
    <property type="match status" value="1"/>
</dbReference>
<name>A0A4R9M1T4_9LEPT</name>
<dbReference type="InterPro" id="IPR017900">
    <property type="entry name" value="4Fe4S_Fe_S_CS"/>
</dbReference>
<evidence type="ECO:0000256" key="1">
    <source>
        <dbReference type="ARBA" id="ARBA00022485"/>
    </source>
</evidence>
<evidence type="ECO:0000256" key="5">
    <source>
        <dbReference type="SAM" id="MobiDB-lite"/>
    </source>
</evidence>
<keyword evidence="8" id="KW-1185">Reference proteome</keyword>
<dbReference type="GO" id="GO:0051539">
    <property type="term" value="F:4 iron, 4 sulfur cluster binding"/>
    <property type="evidence" value="ECO:0007669"/>
    <property type="project" value="UniProtKB-KW"/>
</dbReference>